<evidence type="ECO:0000313" key="3">
    <source>
        <dbReference type="Proteomes" id="UP000606172"/>
    </source>
</evidence>
<gene>
    <name evidence="2" type="ORF">Ssi02_62880</name>
</gene>
<accession>A0A919RMS2</accession>
<dbReference type="InterPro" id="IPR002937">
    <property type="entry name" value="Amino_oxidase"/>
</dbReference>
<name>A0A919RMS2_9ACTN</name>
<dbReference type="InterPro" id="IPR036188">
    <property type="entry name" value="FAD/NAD-bd_sf"/>
</dbReference>
<dbReference type="PANTHER" id="PTHR42923:SF17">
    <property type="entry name" value="AMINE OXIDASE DOMAIN-CONTAINING PROTEIN"/>
    <property type="match status" value="1"/>
</dbReference>
<dbReference type="RefSeq" id="WP_204031077.1">
    <property type="nucleotide sequence ID" value="NZ_BOOW01000041.1"/>
</dbReference>
<reference evidence="2" key="1">
    <citation type="submission" date="2021-01" db="EMBL/GenBank/DDBJ databases">
        <title>Whole genome shotgun sequence of Sinosporangium siamense NBRC 109515.</title>
        <authorList>
            <person name="Komaki H."/>
            <person name="Tamura T."/>
        </authorList>
    </citation>
    <scope>NUCLEOTIDE SEQUENCE</scope>
    <source>
        <strain evidence="2">NBRC 109515</strain>
    </source>
</reference>
<sequence length="425" mass="45811">MARQRVAVIGAGGSGLTSAYLLQRAFDVTVFEAEPRVGGHCDTHRVTTPDGETVYVDLGFSMYHDGSYPVFTRLLRELGITGEPIAVTNDTVCTTCGFERLGAGPFFSVEVPERPPGASPLEWRRFLDDMNRIGGDLVGAMADLSSLDPSLTVGDWLAGKAYSPYFLRHAVFPALSVWLLNTPHDLHRLSMPMLLGMMARKQLLGGPDPDARWLFIPGGSRTYVNRVAAKLTAVRTGTPVLEVRRERGGVTVRTEAGEVCFDKAVVAVPPPAVREILADATPAEREVFSAFEYVANTLTLHTDGSIYWDKSGSQSTACFPVTCAGTGTSVSGHWDYNAAVGLRTSTRHYVSFIAEGVDPARILSQAHYWHPVFTPAAFAAQQRLPGLSTDVLAFAGAHHGDGFHEDACVSGVEAAKALGVEWEEG</sequence>
<dbReference type="AlphaFoldDB" id="A0A919RMS2"/>
<protein>
    <submittedName>
        <fullName evidence="2">Amine oxidase</fullName>
    </submittedName>
</protein>
<dbReference type="PANTHER" id="PTHR42923">
    <property type="entry name" value="PROTOPORPHYRINOGEN OXIDASE"/>
    <property type="match status" value="1"/>
</dbReference>
<dbReference type="GO" id="GO:0016491">
    <property type="term" value="F:oxidoreductase activity"/>
    <property type="evidence" value="ECO:0007669"/>
    <property type="project" value="InterPro"/>
</dbReference>
<dbReference type="Proteomes" id="UP000606172">
    <property type="component" value="Unassembled WGS sequence"/>
</dbReference>
<dbReference type="Gene3D" id="3.50.50.60">
    <property type="entry name" value="FAD/NAD(P)-binding domain"/>
    <property type="match status" value="1"/>
</dbReference>
<organism evidence="2 3">
    <name type="scientific">Sinosporangium siamense</name>
    <dbReference type="NCBI Taxonomy" id="1367973"/>
    <lineage>
        <taxon>Bacteria</taxon>
        <taxon>Bacillati</taxon>
        <taxon>Actinomycetota</taxon>
        <taxon>Actinomycetes</taxon>
        <taxon>Streptosporangiales</taxon>
        <taxon>Streptosporangiaceae</taxon>
        <taxon>Sinosporangium</taxon>
    </lineage>
</organism>
<proteinExistence type="predicted"/>
<feature type="domain" description="Amine oxidase" evidence="1">
    <location>
        <begin position="14"/>
        <end position="318"/>
    </location>
</feature>
<dbReference type="InterPro" id="IPR050464">
    <property type="entry name" value="Zeta_carotene_desat/Oxidored"/>
</dbReference>
<dbReference type="Pfam" id="PF01593">
    <property type="entry name" value="Amino_oxidase"/>
    <property type="match status" value="1"/>
</dbReference>
<evidence type="ECO:0000313" key="2">
    <source>
        <dbReference type="EMBL" id="GII96057.1"/>
    </source>
</evidence>
<dbReference type="EMBL" id="BOOW01000041">
    <property type="protein sequence ID" value="GII96057.1"/>
    <property type="molecule type" value="Genomic_DNA"/>
</dbReference>
<evidence type="ECO:0000259" key="1">
    <source>
        <dbReference type="Pfam" id="PF01593"/>
    </source>
</evidence>
<comment type="caution">
    <text evidence="2">The sequence shown here is derived from an EMBL/GenBank/DDBJ whole genome shotgun (WGS) entry which is preliminary data.</text>
</comment>
<dbReference type="SUPFAM" id="SSF51905">
    <property type="entry name" value="FAD/NAD(P)-binding domain"/>
    <property type="match status" value="1"/>
</dbReference>
<keyword evidence="3" id="KW-1185">Reference proteome</keyword>